<proteinExistence type="predicted"/>
<evidence type="ECO:0000313" key="2">
    <source>
        <dbReference type="EMBL" id="KAK6543667.1"/>
    </source>
</evidence>
<organism evidence="2 3">
    <name type="scientific">Orbilia ellipsospora</name>
    <dbReference type="NCBI Taxonomy" id="2528407"/>
    <lineage>
        <taxon>Eukaryota</taxon>
        <taxon>Fungi</taxon>
        <taxon>Dikarya</taxon>
        <taxon>Ascomycota</taxon>
        <taxon>Pezizomycotina</taxon>
        <taxon>Orbiliomycetes</taxon>
        <taxon>Orbiliales</taxon>
        <taxon>Orbiliaceae</taxon>
        <taxon>Orbilia</taxon>
    </lineage>
</organism>
<accession>A0AAV9XRV8</accession>
<reference evidence="2 3" key="1">
    <citation type="submission" date="2019-10" db="EMBL/GenBank/DDBJ databases">
        <authorList>
            <person name="Palmer J.M."/>
        </authorList>
    </citation>
    <scope>NUCLEOTIDE SEQUENCE [LARGE SCALE GENOMIC DNA]</scope>
    <source>
        <strain evidence="2 3">TWF694</strain>
    </source>
</reference>
<protein>
    <submittedName>
        <fullName evidence="2">Uncharacterized protein</fullName>
    </submittedName>
</protein>
<sequence>MSELSTITRPLSPSGPPPTPVHIHSPKPISSCAVGFLSLYSLDEESCPKLDELGLKSPSIQTPDIDRAITLAALVKASVPEEPSISKSNPLAAKFLPNQAYPTMQEFIHLPPFLAPNNLESTPAEKEMSSLLHAIPPAQRQYNIAALWPAATFFAPKLLPSKNFNHLESHIPNPIGYELGNRVQIQHQLKISNNRLAAFERDRVLNRDVNTLYQYWDREFGMSV</sequence>
<keyword evidence="3" id="KW-1185">Reference proteome</keyword>
<name>A0AAV9XRV8_9PEZI</name>
<evidence type="ECO:0000256" key="1">
    <source>
        <dbReference type="SAM" id="MobiDB-lite"/>
    </source>
</evidence>
<dbReference type="AlphaFoldDB" id="A0AAV9XRV8"/>
<dbReference type="Proteomes" id="UP001365542">
    <property type="component" value="Unassembled WGS sequence"/>
</dbReference>
<comment type="caution">
    <text evidence="2">The sequence shown here is derived from an EMBL/GenBank/DDBJ whole genome shotgun (WGS) entry which is preliminary data.</text>
</comment>
<dbReference type="EMBL" id="JAVHJO010000001">
    <property type="protein sequence ID" value="KAK6543667.1"/>
    <property type="molecule type" value="Genomic_DNA"/>
</dbReference>
<evidence type="ECO:0000313" key="3">
    <source>
        <dbReference type="Proteomes" id="UP001365542"/>
    </source>
</evidence>
<gene>
    <name evidence="2" type="ORF">TWF694_000405</name>
</gene>
<feature type="region of interest" description="Disordered" evidence="1">
    <location>
        <begin position="1"/>
        <end position="23"/>
    </location>
</feature>